<gene>
    <name evidence="2" type="ORF">Q5P01_024417</name>
</gene>
<feature type="region of interest" description="Disordered" evidence="1">
    <location>
        <begin position="1"/>
        <end position="25"/>
    </location>
</feature>
<sequence length="213" mass="23107">MEPISPTIVTDDASRGDSLGGPGDYKSIHYVEEKTYHKIPVPYKSYEFVGTGKKMAYDMTNGNEVEKSLKVYKALQVHADPLEGDTSTPEVESQTLDGTSGTPDQDPSLRKASIPEEEISSTTEASTSESSSTPEEEEEEEEEEKEETASTSEVEEEEEEQEEEESQSSEETTATPGAADSDSDESDSDESNSDKKGEGPDTATDMPLVITAK</sequence>
<feature type="compositionally biased region" description="Acidic residues" evidence="1">
    <location>
        <begin position="181"/>
        <end position="191"/>
    </location>
</feature>
<feature type="compositionally biased region" description="Acidic residues" evidence="1">
    <location>
        <begin position="153"/>
        <end position="168"/>
    </location>
</feature>
<dbReference type="AlphaFoldDB" id="A0AA88IQC5"/>
<proteinExistence type="predicted"/>
<accession>A0AA88IQC5</accession>
<feature type="compositionally biased region" description="Acidic residues" evidence="1">
    <location>
        <begin position="134"/>
        <end position="146"/>
    </location>
</feature>
<reference evidence="2" key="1">
    <citation type="submission" date="2023-07" db="EMBL/GenBank/DDBJ databases">
        <title>Chromosome-level Genome Assembly of Striped Snakehead (Channa striata).</title>
        <authorList>
            <person name="Liu H."/>
        </authorList>
    </citation>
    <scope>NUCLEOTIDE SEQUENCE</scope>
    <source>
        <strain evidence="2">Gz</strain>
        <tissue evidence="2">Muscle</tissue>
    </source>
</reference>
<organism evidence="2 3">
    <name type="scientific">Channa striata</name>
    <name type="common">Snakehead murrel</name>
    <name type="synonym">Ophicephalus striatus</name>
    <dbReference type="NCBI Taxonomy" id="64152"/>
    <lineage>
        <taxon>Eukaryota</taxon>
        <taxon>Metazoa</taxon>
        <taxon>Chordata</taxon>
        <taxon>Craniata</taxon>
        <taxon>Vertebrata</taxon>
        <taxon>Euteleostomi</taxon>
        <taxon>Actinopterygii</taxon>
        <taxon>Neopterygii</taxon>
        <taxon>Teleostei</taxon>
        <taxon>Neoteleostei</taxon>
        <taxon>Acanthomorphata</taxon>
        <taxon>Anabantaria</taxon>
        <taxon>Anabantiformes</taxon>
        <taxon>Channoidei</taxon>
        <taxon>Channidae</taxon>
        <taxon>Channa</taxon>
    </lineage>
</organism>
<evidence type="ECO:0000256" key="1">
    <source>
        <dbReference type="SAM" id="MobiDB-lite"/>
    </source>
</evidence>
<feature type="region of interest" description="Disordered" evidence="1">
    <location>
        <begin position="80"/>
        <end position="213"/>
    </location>
</feature>
<keyword evidence="3" id="KW-1185">Reference proteome</keyword>
<dbReference type="EMBL" id="JAUPFM010000020">
    <property type="protein sequence ID" value="KAK2818856.1"/>
    <property type="molecule type" value="Genomic_DNA"/>
</dbReference>
<feature type="compositionally biased region" description="Polar residues" evidence="1">
    <location>
        <begin position="85"/>
        <end position="105"/>
    </location>
</feature>
<name>A0AA88IQC5_CHASR</name>
<dbReference type="Proteomes" id="UP001187415">
    <property type="component" value="Unassembled WGS sequence"/>
</dbReference>
<comment type="caution">
    <text evidence="2">The sequence shown here is derived from an EMBL/GenBank/DDBJ whole genome shotgun (WGS) entry which is preliminary data.</text>
</comment>
<protein>
    <recommendedName>
        <fullName evidence="4">Secreted phosphoprotein 1</fullName>
    </recommendedName>
</protein>
<evidence type="ECO:0008006" key="4">
    <source>
        <dbReference type="Google" id="ProtNLM"/>
    </source>
</evidence>
<feature type="compositionally biased region" description="Low complexity" evidence="1">
    <location>
        <begin position="120"/>
        <end position="133"/>
    </location>
</feature>
<evidence type="ECO:0000313" key="2">
    <source>
        <dbReference type="EMBL" id="KAK2818856.1"/>
    </source>
</evidence>
<evidence type="ECO:0000313" key="3">
    <source>
        <dbReference type="Proteomes" id="UP001187415"/>
    </source>
</evidence>